<dbReference type="Proteomes" id="UP000699042">
    <property type="component" value="Unassembled WGS sequence"/>
</dbReference>
<feature type="region of interest" description="Disordered" evidence="1">
    <location>
        <begin position="1"/>
        <end position="25"/>
    </location>
</feature>
<feature type="non-terminal residue" evidence="2">
    <location>
        <position position="1"/>
    </location>
</feature>
<accession>A0A9P7U912</accession>
<gene>
    <name evidence="2" type="ORF">JMJ77_010116</name>
</gene>
<feature type="compositionally biased region" description="Basic and acidic residues" evidence="1">
    <location>
        <begin position="15"/>
        <end position="25"/>
    </location>
</feature>
<reference evidence="2" key="1">
    <citation type="submission" date="2021-05" db="EMBL/GenBank/DDBJ databases">
        <title>Comparative genomics of three Colletotrichum scovillei strains and genetic complementation revealed genes involved fungal growth and virulence on chili pepper.</title>
        <authorList>
            <person name="Hsieh D.-K."/>
            <person name="Chuang S.-C."/>
            <person name="Chen C.-Y."/>
            <person name="Chao Y.-T."/>
            <person name="Lu M.-Y.J."/>
            <person name="Lee M.-H."/>
            <person name="Shih M.-C."/>
        </authorList>
    </citation>
    <scope>NUCLEOTIDE SEQUENCE</scope>
    <source>
        <strain evidence="2">Coll-153</strain>
    </source>
</reference>
<protein>
    <submittedName>
        <fullName evidence="2">Uncharacterized protein</fullName>
    </submittedName>
</protein>
<name>A0A9P7U912_9PEZI</name>
<evidence type="ECO:0000313" key="3">
    <source>
        <dbReference type="Proteomes" id="UP000699042"/>
    </source>
</evidence>
<comment type="caution">
    <text evidence="2">The sequence shown here is derived from an EMBL/GenBank/DDBJ whole genome shotgun (WGS) entry which is preliminary data.</text>
</comment>
<evidence type="ECO:0000313" key="2">
    <source>
        <dbReference type="EMBL" id="KAG7042009.1"/>
    </source>
</evidence>
<dbReference type="AlphaFoldDB" id="A0A9P7U912"/>
<sequence>PSAAKGSNCVNVKDPGSRRQPEAERSWTLTSQVPYCVCASMATSLIEKMGADTCGIRKPSRNGQV</sequence>
<keyword evidence="3" id="KW-1185">Reference proteome</keyword>
<organism evidence="2 3">
    <name type="scientific">Colletotrichum scovillei</name>
    <dbReference type="NCBI Taxonomy" id="1209932"/>
    <lineage>
        <taxon>Eukaryota</taxon>
        <taxon>Fungi</taxon>
        <taxon>Dikarya</taxon>
        <taxon>Ascomycota</taxon>
        <taxon>Pezizomycotina</taxon>
        <taxon>Sordariomycetes</taxon>
        <taxon>Hypocreomycetidae</taxon>
        <taxon>Glomerellales</taxon>
        <taxon>Glomerellaceae</taxon>
        <taxon>Colletotrichum</taxon>
        <taxon>Colletotrichum acutatum species complex</taxon>
    </lineage>
</organism>
<evidence type="ECO:0000256" key="1">
    <source>
        <dbReference type="SAM" id="MobiDB-lite"/>
    </source>
</evidence>
<proteinExistence type="predicted"/>
<dbReference type="EMBL" id="JAESDN010000013">
    <property type="protein sequence ID" value="KAG7042009.1"/>
    <property type="molecule type" value="Genomic_DNA"/>
</dbReference>